<feature type="region of interest" description="Disordered" evidence="1">
    <location>
        <begin position="697"/>
        <end position="720"/>
    </location>
</feature>
<gene>
    <name evidence="2" type="ORF">M406DRAFT_74498</name>
</gene>
<feature type="region of interest" description="Disordered" evidence="1">
    <location>
        <begin position="1"/>
        <end position="102"/>
    </location>
</feature>
<feature type="compositionally biased region" description="Polar residues" evidence="1">
    <location>
        <begin position="23"/>
        <end position="42"/>
    </location>
</feature>
<dbReference type="RefSeq" id="XP_040772525.1">
    <property type="nucleotide sequence ID" value="XM_040925740.1"/>
</dbReference>
<dbReference type="Proteomes" id="UP000803844">
    <property type="component" value="Unassembled WGS sequence"/>
</dbReference>
<comment type="caution">
    <text evidence="2">The sequence shown here is derived from an EMBL/GenBank/DDBJ whole genome shotgun (WGS) entry which is preliminary data.</text>
</comment>
<keyword evidence="3" id="KW-1185">Reference proteome</keyword>
<protein>
    <submittedName>
        <fullName evidence="2">Uncharacterized protein</fullName>
    </submittedName>
</protein>
<name>A0A9P4XVF9_CRYP1</name>
<feature type="compositionally biased region" description="Basic and acidic residues" evidence="1">
    <location>
        <begin position="831"/>
        <end position="846"/>
    </location>
</feature>
<feature type="compositionally biased region" description="Acidic residues" evidence="1">
    <location>
        <begin position="562"/>
        <end position="574"/>
    </location>
</feature>
<evidence type="ECO:0000313" key="3">
    <source>
        <dbReference type="Proteomes" id="UP000803844"/>
    </source>
</evidence>
<accession>A0A9P4XVF9</accession>
<evidence type="ECO:0000256" key="1">
    <source>
        <dbReference type="SAM" id="MobiDB-lite"/>
    </source>
</evidence>
<dbReference type="OrthoDB" id="3439669at2759"/>
<dbReference type="GeneID" id="63842869"/>
<sequence>MDNDADLAPRDACPGDGRESSMFVEQTQPDYESVDLSNSSPSPVDDDLTNHGKRTTEVVQQTTENGGNVEQKRDNKQLEDNTSGAPGSVQSSSDDEEEVDNVDNNRKEHLPIAQLPHVQCQDCGTYQKRLRLRERMIKKRDIEITKLKAEVQRLKADLRRRNVPDNSSGGQGWARNHAHTDGRIKPQAGNIKIWPQLLREMLSGASDDVSWETVWNTSYQEENMPTRLLLHPCVRLVEREHSDSLPVHAGSAYSSRASTPVVSARPRTKFKGTFDNLPTNVLVKILCELLVFDKNLVHAFSRLDPFEEPQALSDAFADDYHLGLTRTSGLKTRFFISGKERAFISLTHNTIMPRDLLAPLVVSRKWCFYGCSIFYSCNTFAFSSFGEFDRFANGIGPARVQRLTNVELHWMGGKNLRWGEETDNKLPNRRVMPLAWLCEMPRLQSLVVFMLYDTNRYLSHYDRNKSAVRDQSAVIDLNRTARMKPVASRAALAALNRLDPLFPPRPDRWNPGPEDWAILQKIEANGIAYDCRRNDLDIDVTPRQGTPSDWEGPSGSLHLGSDESDSGDDSDSGGDSDGLPDAPSTPPAPYAVYETPDKSTVGDYEEELDGENGEGTDDRDADFDDPLETEEQIRRQRTHDFICNLPTSERLSLVPLSPLASYQSFRSEGRSVSRIWSPLAKAISERFPDQSREPIVIDEDGEKDGDDVGTSKFEWPPQAPNMNLEERRRSTTSGLFVTPGPTEEGLGDIGTKGFKATRSMAREAMVYIDLTLDSNEDNQQGPDGEYLTACQRLGRPAPLRGVKRGRETSEPNTVASEDNIAQKRRLSNFDLDDRPRDARSWPGADH</sequence>
<organism evidence="2 3">
    <name type="scientific">Cryphonectria parasitica (strain ATCC 38755 / EP155)</name>
    <dbReference type="NCBI Taxonomy" id="660469"/>
    <lineage>
        <taxon>Eukaryota</taxon>
        <taxon>Fungi</taxon>
        <taxon>Dikarya</taxon>
        <taxon>Ascomycota</taxon>
        <taxon>Pezizomycotina</taxon>
        <taxon>Sordariomycetes</taxon>
        <taxon>Sordariomycetidae</taxon>
        <taxon>Diaporthales</taxon>
        <taxon>Cryphonectriaceae</taxon>
        <taxon>Cryphonectria-Endothia species complex</taxon>
        <taxon>Cryphonectria</taxon>
    </lineage>
</organism>
<feature type="compositionally biased region" description="Basic and acidic residues" evidence="1">
    <location>
        <begin position="70"/>
        <end position="79"/>
    </location>
</feature>
<feature type="region of interest" description="Disordered" evidence="1">
    <location>
        <begin position="538"/>
        <end position="624"/>
    </location>
</feature>
<feature type="compositionally biased region" description="Acidic residues" evidence="1">
    <location>
        <begin position="603"/>
        <end position="624"/>
    </location>
</feature>
<dbReference type="AlphaFoldDB" id="A0A9P4XVF9"/>
<reference evidence="2" key="1">
    <citation type="journal article" date="2020" name="Phytopathology">
        <title>Genome sequence of the chestnut blight fungus Cryphonectria parasitica EP155: A fundamental resource for an archetypical invasive plant pathogen.</title>
        <authorList>
            <person name="Crouch J.A."/>
            <person name="Dawe A."/>
            <person name="Aerts A."/>
            <person name="Barry K."/>
            <person name="Churchill A.C.L."/>
            <person name="Grimwood J."/>
            <person name="Hillman B."/>
            <person name="Milgroom M.G."/>
            <person name="Pangilinan J."/>
            <person name="Smith M."/>
            <person name="Salamov A."/>
            <person name="Schmutz J."/>
            <person name="Yadav J."/>
            <person name="Grigoriev I.V."/>
            <person name="Nuss D."/>
        </authorList>
    </citation>
    <scope>NUCLEOTIDE SEQUENCE</scope>
    <source>
        <strain evidence="2">EP155</strain>
    </source>
</reference>
<feature type="compositionally biased region" description="Polar residues" evidence="1">
    <location>
        <begin position="57"/>
        <end position="68"/>
    </location>
</feature>
<feature type="compositionally biased region" description="Acidic residues" evidence="1">
    <location>
        <begin position="697"/>
        <end position="707"/>
    </location>
</feature>
<feature type="region of interest" description="Disordered" evidence="1">
    <location>
        <begin position="161"/>
        <end position="183"/>
    </location>
</feature>
<dbReference type="EMBL" id="MU032351">
    <property type="protein sequence ID" value="KAF3761546.1"/>
    <property type="molecule type" value="Genomic_DNA"/>
</dbReference>
<feature type="region of interest" description="Disordered" evidence="1">
    <location>
        <begin position="775"/>
        <end position="846"/>
    </location>
</feature>
<evidence type="ECO:0000313" key="2">
    <source>
        <dbReference type="EMBL" id="KAF3761546.1"/>
    </source>
</evidence>
<proteinExistence type="predicted"/>